<comment type="similarity">
    <text evidence="2">Belongs to the bacterial solute-binding protein 5 family.</text>
</comment>
<dbReference type="Gene3D" id="3.10.105.10">
    <property type="entry name" value="Dipeptide-binding Protein, Domain 3"/>
    <property type="match status" value="1"/>
</dbReference>
<accession>A0ABS3KKT2</accession>
<dbReference type="InterPro" id="IPR039424">
    <property type="entry name" value="SBP_5"/>
</dbReference>
<dbReference type="InterPro" id="IPR000914">
    <property type="entry name" value="SBP_5_dom"/>
</dbReference>
<comment type="subcellular location">
    <subcellularLocation>
        <location evidence="1">Periplasm</location>
    </subcellularLocation>
</comment>
<dbReference type="CDD" id="cd08502">
    <property type="entry name" value="PBP2_NikA_DppA_OppA_like_16"/>
    <property type="match status" value="1"/>
</dbReference>
<feature type="domain" description="Solute-binding protein family 5" evidence="4">
    <location>
        <begin position="40"/>
        <end position="404"/>
    </location>
</feature>
<dbReference type="PANTHER" id="PTHR30290">
    <property type="entry name" value="PERIPLASMIC BINDING COMPONENT OF ABC TRANSPORTER"/>
    <property type="match status" value="1"/>
</dbReference>
<dbReference type="PIRSF" id="PIRSF002741">
    <property type="entry name" value="MppA"/>
    <property type="match status" value="1"/>
</dbReference>
<evidence type="ECO:0000313" key="5">
    <source>
        <dbReference type="EMBL" id="MBO1078076.1"/>
    </source>
</evidence>
<dbReference type="Gene3D" id="3.90.76.10">
    <property type="entry name" value="Dipeptide-binding Protein, Domain 1"/>
    <property type="match status" value="1"/>
</dbReference>
<name>A0ABS3KKT2_9PROT</name>
<evidence type="ECO:0000256" key="3">
    <source>
        <dbReference type="ARBA" id="ARBA00022729"/>
    </source>
</evidence>
<evidence type="ECO:0000259" key="4">
    <source>
        <dbReference type="Pfam" id="PF00496"/>
    </source>
</evidence>
<dbReference type="EMBL" id="JACTNG010000001">
    <property type="protein sequence ID" value="MBO1078076.1"/>
    <property type="molecule type" value="Genomic_DNA"/>
</dbReference>
<keyword evidence="6" id="KW-1185">Reference proteome</keyword>
<evidence type="ECO:0000256" key="1">
    <source>
        <dbReference type="ARBA" id="ARBA00004418"/>
    </source>
</evidence>
<protein>
    <submittedName>
        <fullName evidence="5">ABC transporter substrate-binding protein</fullName>
    </submittedName>
</protein>
<sequence>MVPETLTTILDPHFTTSFTARDFSYLVFDTLFAVDNQWRPQPQMVERWTRSDDGMVWTFTLREGLVFHDGSPVTAEDCVTSLRRWGARDALGGLLLRATASLEPMDAATFRLSLGQPFGLVLEALAKPGAMVPMIMPRRLAETPATRPITEPVGCGPYRFVAEEYRAGDRIVLARHNAYKPRPEPAIWASGGKHATFDRVELIAMPDVSSQVSALSTGEVDYLERLPADVLPILERNRQVKVQVVSPFGYQGILRFNHLLPPFDNAKVRRAVMLAVDQADYLPGVAGRAEYGRECRSFYGCGTPYETDAGMPTAPDLEGARRLLAESGADLSRPVVILHPADAPGIASLGLVTQDLLTRLGFTVELQVMDLNTFFGRRAQPGGWNIFHTTNTVPDMQTPLQNAYLNGAGAGPAGFAGWPADREVEQLRAAFAAAGSEPERKQLAGALHARAAAEGFYMPLGQFVAASAWRAELSNVPTGPAMFLWNIARAGR</sequence>
<organism evidence="5 6">
    <name type="scientific">Roseomonas haemaphysalidis</name>
    <dbReference type="NCBI Taxonomy" id="2768162"/>
    <lineage>
        <taxon>Bacteria</taxon>
        <taxon>Pseudomonadati</taxon>
        <taxon>Pseudomonadota</taxon>
        <taxon>Alphaproteobacteria</taxon>
        <taxon>Acetobacterales</taxon>
        <taxon>Roseomonadaceae</taxon>
        <taxon>Roseomonas</taxon>
    </lineage>
</organism>
<evidence type="ECO:0000313" key="6">
    <source>
        <dbReference type="Proteomes" id="UP001518989"/>
    </source>
</evidence>
<keyword evidence="3" id="KW-0732">Signal</keyword>
<comment type="caution">
    <text evidence="5">The sequence shown here is derived from an EMBL/GenBank/DDBJ whole genome shotgun (WGS) entry which is preliminary data.</text>
</comment>
<dbReference type="PANTHER" id="PTHR30290:SF38">
    <property type="entry name" value="D,D-DIPEPTIDE-BINDING PERIPLASMIC PROTEIN DDPA-RELATED"/>
    <property type="match status" value="1"/>
</dbReference>
<dbReference type="Gene3D" id="3.40.190.10">
    <property type="entry name" value="Periplasmic binding protein-like II"/>
    <property type="match status" value="1"/>
</dbReference>
<proteinExistence type="inferred from homology"/>
<dbReference type="SUPFAM" id="SSF53850">
    <property type="entry name" value="Periplasmic binding protein-like II"/>
    <property type="match status" value="1"/>
</dbReference>
<dbReference type="Pfam" id="PF00496">
    <property type="entry name" value="SBP_bac_5"/>
    <property type="match status" value="1"/>
</dbReference>
<dbReference type="InterPro" id="IPR030678">
    <property type="entry name" value="Peptide/Ni-bd"/>
</dbReference>
<dbReference type="Proteomes" id="UP001518989">
    <property type="component" value="Unassembled WGS sequence"/>
</dbReference>
<evidence type="ECO:0000256" key="2">
    <source>
        <dbReference type="ARBA" id="ARBA00005695"/>
    </source>
</evidence>
<gene>
    <name evidence="5" type="ORF">IAI61_03465</name>
</gene>
<dbReference type="RefSeq" id="WP_207415456.1">
    <property type="nucleotide sequence ID" value="NZ_CP061179.1"/>
</dbReference>
<reference evidence="5 6" key="1">
    <citation type="submission" date="2020-09" db="EMBL/GenBank/DDBJ databases">
        <title>Roseomonas.</title>
        <authorList>
            <person name="Zhu W."/>
        </authorList>
    </citation>
    <scope>NUCLEOTIDE SEQUENCE [LARGE SCALE GENOMIC DNA]</scope>
    <source>
        <strain evidence="5 6">573</strain>
    </source>
</reference>